<reference evidence="2 3" key="1">
    <citation type="submission" date="2015-10" db="EMBL/GenBank/DDBJ databases">
        <title>Genome sequencing of Penicillium freii.</title>
        <authorList>
            <person name="Nguyen H.D."/>
            <person name="Visagie C.M."/>
            <person name="Seifert K.A."/>
        </authorList>
    </citation>
    <scope>NUCLEOTIDE SEQUENCE [LARGE SCALE GENOMIC DNA]</scope>
    <source>
        <strain evidence="2 3">DAOM 242723</strain>
    </source>
</reference>
<dbReference type="AlphaFoldDB" id="A0A117NKG5"/>
<proteinExistence type="predicted"/>
<sequence>MVNNEIKEAAHSNHTQHRAGSLNKKSEKTFEEAHDRNNKGSSTSITDVAFSALTPLLFGLCMQYILVTDQSTGFLQVDFKQSGWNLRILVSGAPKRMHMYLW</sequence>
<evidence type="ECO:0000313" key="3">
    <source>
        <dbReference type="Proteomes" id="UP000055045"/>
    </source>
</evidence>
<evidence type="ECO:0000313" key="2">
    <source>
        <dbReference type="EMBL" id="KUM56043.1"/>
    </source>
</evidence>
<organism evidence="2 3">
    <name type="scientific">Penicillium freii</name>
    <dbReference type="NCBI Taxonomy" id="48697"/>
    <lineage>
        <taxon>Eukaryota</taxon>
        <taxon>Fungi</taxon>
        <taxon>Dikarya</taxon>
        <taxon>Ascomycota</taxon>
        <taxon>Pezizomycotina</taxon>
        <taxon>Eurotiomycetes</taxon>
        <taxon>Eurotiomycetidae</taxon>
        <taxon>Eurotiales</taxon>
        <taxon>Aspergillaceae</taxon>
        <taxon>Penicillium</taxon>
    </lineage>
</organism>
<feature type="compositionally biased region" description="Basic and acidic residues" evidence="1">
    <location>
        <begin position="1"/>
        <end position="11"/>
    </location>
</feature>
<feature type="compositionally biased region" description="Basic and acidic residues" evidence="1">
    <location>
        <begin position="24"/>
        <end position="38"/>
    </location>
</feature>
<gene>
    <name evidence="2" type="ORF">ACN42_g11179</name>
</gene>
<keyword evidence="3" id="KW-1185">Reference proteome</keyword>
<protein>
    <submittedName>
        <fullName evidence="2">Uncharacterized protein</fullName>
    </submittedName>
</protein>
<name>A0A117NKG5_PENFR</name>
<evidence type="ECO:0000256" key="1">
    <source>
        <dbReference type="SAM" id="MobiDB-lite"/>
    </source>
</evidence>
<comment type="caution">
    <text evidence="2">The sequence shown here is derived from an EMBL/GenBank/DDBJ whole genome shotgun (WGS) entry which is preliminary data.</text>
</comment>
<feature type="region of interest" description="Disordered" evidence="1">
    <location>
        <begin position="1"/>
        <end position="43"/>
    </location>
</feature>
<accession>A0A117NKG5</accession>
<dbReference type="Proteomes" id="UP000055045">
    <property type="component" value="Unassembled WGS sequence"/>
</dbReference>
<dbReference type="EMBL" id="LLXE01000565">
    <property type="protein sequence ID" value="KUM56043.1"/>
    <property type="molecule type" value="Genomic_DNA"/>
</dbReference>